<evidence type="ECO:0008006" key="3">
    <source>
        <dbReference type="Google" id="ProtNLM"/>
    </source>
</evidence>
<dbReference type="Gene3D" id="3.40.50.300">
    <property type="entry name" value="P-loop containing nucleotide triphosphate hydrolases"/>
    <property type="match status" value="1"/>
</dbReference>
<name>A0A9D0YYB6_9FIRM</name>
<dbReference type="EMBL" id="DVFI01000087">
    <property type="protein sequence ID" value="HIQ63058.1"/>
    <property type="molecule type" value="Genomic_DNA"/>
</dbReference>
<comment type="caution">
    <text evidence="1">The sequence shown here is derived from an EMBL/GenBank/DDBJ whole genome shotgun (WGS) entry which is preliminary data.</text>
</comment>
<accession>A0A9D0YYB6</accession>
<reference evidence="1" key="1">
    <citation type="submission" date="2020-10" db="EMBL/GenBank/DDBJ databases">
        <authorList>
            <person name="Gilroy R."/>
        </authorList>
    </citation>
    <scope>NUCLEOTIDE SEQUENCE</scope>
    <source>
        <strain evidence="1">ChiHile30-977</strain>
    </source>
</reference>
<gene>
    <name evidence="1" type="ORF">IAA66_05660</name>
</gene>
<proteinExistence type="predicted"/>
<dbReference type="Proteomes" id="UP000886819">
    <property type="component" value="Unassembled WGS sequence"/>
</dbReference>
<dbReference type="InterPro" id="IPR027417">
    <property type="entry name" value="P-loop_NTPase"/>
</dbReference>
<sequence length="282" mass="31528">MWYYRIADLVIAIDAVAGMPRMSNFEPFACQPAQPDISYRVHTYAPADSPVPDEQALELVSADMVNRTYMADGRMYKRVAMREGDARCMWFVQTLGQWSQADVYIPHDWLDYHGFGNVLSMEKTILPFGGLMLHCALIEYEGRGIVFTAPSQTGKSTQASLWEKHRGARTLNGDRAVLRATEDGIFAYGSPWAGSSDLYIDRRVPLRAVIMLEQAKENRIRTLSHAEGLGLFVQQSSLPLWEPELFEAGMRTLEKIITGVPMGMLSCLPDAGAVECVAKWIG</sequence>
<evidence type="ECO:0000313" key="1">
    <source>
        <dbReference type="EMBL" id="HIQ63058.1"/>
    </source>
</evidence>
<organism evidence="1 2">
    <name type="scientific">Candidatus Avichristensenella intestinipullorum</name>
    <dbReference type="NCBI Taxonomy" id="2840693"/>
    <lineage>
        <taxon>Bacteria</taxon>
        <taxon>Bacillati</taxon>
        <taxon>Bacillota</taxon>
        <taxon>Clostridia</taxon>
        <taxon>Candidatus Avichristensenella</taxon>
    </lineage>
</organism>
<dbReference type="AlphaFoldDB" id="A0A9D0YYB6"/>
<reference evidence="1" key="2">
    <citation type="journal article" date="2021" name="PeerJ">
        <title>Extensive microbial diversity within the chicken gut microbiome revealed by metagenomics and culture.</title>
        <authorList>
            <person name="Gilroy R."/>
            <person name="Ravi A."/>
            <person name="Getino M."/>
            <person name="Pursley I."/>
            <person name="Horton D.L."/>
            <person name="Alikhan N.F."/>
            <person name="Baker D."/>
            <person name="Gharbi K."/>
            <person name="Hall N."/>
            <person name="Watson M."/>
            <person name="Adriaenssens E.M."/>
            <person name="Foster-Nyarko E."/>
            <person name="Jarju S."/>
            <person name="Secka A."/>
            <person name="Antonio M."/>
            <person name="Oren A."/>
            <person name="Chaudhuri R.R."/>
            <person name="La Ragione R."/>
            <person name="Hildebrand F."/>
            <person name="Pallen M.J."/>
        </authorList>
    </citation>
    <scope>NUCLEOTIDE SEQUENCE</scope>
    <source>
        <strain evidence="1">ChiHile30-977</strain>
    </source>
</reference>
<protein>
    <recommendedName>
        <fullName evidence="3">SynChlorMet cassette protein ScmC</fullName>
    </recommendedName>
</protein>
<evidence type="ECO:0000313" key="2">
    <source>
        <dbReference type="Proteomes" id="UP000886819"/>
    </source>
</evidence>
<dbReference type="SUPFAM" id="SSF53795">
    <property type="entry name" value="PEP carboxykinase-like"/>
    <property type="match status" value="1"/>
</dbReference>